<dbReference type="STRING" id="330734.ABA45_08465"/>
<protein>
    <submittedName>
        <fullName evidence="2">Uncharacterized protein</fullName>
    </submittedName>
</protein>
<feature type="transmembrane region" description="Helical" evidence="1">
    <location>
        <begin position="50"/>
        <end position="71"/>
    </location>
</feature>
<dbReference type="AlphaFoldDB" id="A0A0H4I427"/>
<name>A0A0H4I427_9GAMM</name>
<evidence type="ECO:0000256" key="1">
    <source>
        <dbReference type="SAM" id="Phobius"/>
    </source>
</evidence>
<keyword evidence="1" id="KW-0812">Transmembrane</keyword>
<evidence type="ECO:0000313" key="3">
    <source>
        <dbReference type="Proteomes" id="UP000036406"/>
    </source>
</evidence>
<dbReference type="KEGG" id="mpq:ABA45_08465"/>
<dbReference type="PATRIC" id="fig|330734.3.peg.1779"/>
<gene>
    <name evidence="2" type="ORF">ABA45_08465</name>
</gene>
<proteinExistence type="predicted"/>
<keyword evidence="1" id="KW-0472">Membrane</keyword>
<organism evidence="2 3">
    <name type="scientific">Marinobacter psychrophilus</name>
    <dbReference type="NCBI Taxonomy" id="330734"/>
    <lineage>
        <taxon>Bacteria</taxon>
        <taxon>Pseudomonadati</taxon>
        <taxon>Pseudomonadota</taxon>
        <taxon>Gammaproteobacteria</taxon>
        <taxon>Pseudomonadales</taxon>
        <taxon>Marinobacteraceae</taxon>
        <taxon>Marinobacter</taxon>
    </lineage>
</organism>
<keyword evidence="3" id="KW-1185">Reference proteome</keyword>
<dbReference type="EMBL" id="CP011494">
    <property type="protein sequence ID" value="AKO52450.1"/>
    <property type="molecule type" value="Genomic_DNA"/>
</dbReference>
<keyword evidence="1" id="KW-1133">Transmembrane helix</keyword>
<sequence length="98" mass="11121">MSRQCEPRLNWKGKSCFCYTYQVAYKVDLVGDAILKECQRRVLARNKAPYLLMGLYALPTFSVSAALVAFAGSPKSWVFRTEASFGFPFTSMKEKNYA</sequence>
<reference evidence="2 3" key="1">
    <citation type="submission" date="2015-05" db="EMBL/GenBank/DDBJ databases">
        <title>Complete genome of Marinobacter psychrophilus strain 20041T isolated from sea-ice of the Canadian Basin.</title>
        <authorList>
            <person name="Song L."/>
            <person name="Ren L."/>
            <person name="Yu Y."/>
            <person name="Wang X."/>
        </authorList>
    </citation>
    <scope>NUCLEOTIDE SEQUENCE [LARGE SCALE GENOMIC DNA]</scope>
    <source>
        <strain evidence="2 3">20041</strain>
    </source>
</reference>
<evidence type="ECO:0000313" key="2">
    <source>
        <dbReference type="EMBL" id="AKO52450.1"/>
    </source>
</evidence>
<dbReference type="Proteomes" id="UP000036406">
    <property type="component" value="Chromosome"/>
</dbReference>
<accession>A0A0H4I427</accession>